<protein>
    <submittedName>
        <fullName evidence="3">Uncharacterized protein</fullName>
    </submittedName>
</protein>
<sequence>MRSRGLALAFLVIAAVGCGCASTVDFGMHTLVLRDLTEVTAVVEGERPGTVVVESRWRDQEPSYWLVDDTGEALERVPERPTTTATVTACVDTTCYRVARTDLRVEASNDTGGTYGTSWEIDGRAYNKLVDTYPDVGDPADHLSSRAVVAHPVDGGHVVFVANGRDGLLYRDVRGEWVRLGFPAAGEGCCFYQAPVSTDWKPRPIVVLAVVVAVAATLSPTIVLAARRRRSWRWTDITGLLALAAMTGYGAAIAVRFPGVGMFPGWFYGIPLLAAVLACGPSIAVLFGSDETAPTRP</sequence>
<accession>A0A239PI16</accession>
<dbReference type="RefSeq" id="WP_144023001.1">
    <property type="nucleotide sequence ID" value="NZ_FZPH01000035.1"/>
</dbReference>
<dbReference type="Proteomes" id="UP000198362">
    <property type="component" value="Unassembled WGS sequence"/>
</dbReference>
<name>A0A239PI16_9ACTN</name>
<keyword evidence="1" id="KW-0812">Transmembrane</keyword>
<feature type="signal peptide" evidence="2">
    <location>
        <begin position="1"/>
        <end position="21"/>
    </location>
</feature>
<keyword evidence="2" id="KW-0732">Signal</keyword>
<feature type="transmembrane region" description="Helical" evidence="1">
    <location>
        <begin position="265"/>
        <end position="287"/>
    </location>
</feature>
<dbReference type="EMBL" id="FZPH01000035">
    <property type="protein sequence ID" value="SNT66248.1"/>
    <property type="molecule type" value="Genomic_DNA"/>
</dbReference>
<dbReference type="PROSITE" id="PS51257">
    <property type="entry name" value="PROKAR_LIPOPROTEIN"/>
    <property type="match status" value="1"/>
</dbReference>
<proteinExistence type="predicted"/>
<evidence type="ECO:0000313" key="3">
    <source>
        <dbReference type="EMBL" id="SNT66248.1"/>
    </source>
</evidence>
<feature type="transmembrane region" description="Helical" evidence="1">
    <location>
        <begin position="237"/>
        <end position="259"/>
    </location>
</feature>
<organism evidence="3 4">
    <name type="scientific">Asanoa hainanensis</name>
    <dbReference type="NCBI Taxonomy" id="560556"/>
    <lineage>
        <taxon>Bacteria</taxon>
        <taxon>Bacillati</taxon>
        <taxon>Actinomycetota</taxon>
        <taxon>Actinomycetes</taxon>
        <taxon>Micromonosporales</taxon>
        <taxon>Micromonosporaceae</taxon>
        <taxon>Asanoa</taxon>
    </lineage>
</organism>
<gene>
    <name evidence="3" type="ORF">SAMN05421812_13529</name>
</gene>
<evidence type="ECO:0000256" key="2">
    <source>
        <dbReference type="SAM" id="SignalP"/>
    </source>
</evidence>
<evidence type="ECO:0000256" key="1">
    <source>
        <dbReference type="SAM" id="Phobius"/>
    </source>
</evidence>
<keyword evidence="1" id="KW-1133">Transmembrane helix</keyword>
<evidence type="ECO:0000313" key="4">
    <source>
        <dbReference type="Proteomes" id="UP000198362"/>
    </source>
</evidence>
<dbReference type="AlphaFoldDB" id="A0A239PI16"/>
<keyword evidence="4" id="KW-1185">Reference proteome</keyword>
<feature type="transmembrane region" description="Helical" evidence="1">
    <location>
        <begin position="205"/>
        <end position="225"/>
    </location>
</feature>
<feature type="chain" id="PRO_5013122610" evidence="2">
    <location>
        <begin position="22"/>
        <end position="297"/>
    </location>
</feature>
<reference evidence="3 4" key="1">
    <citation type="submission" date="2017-06" db="EMBL/GenBank/DDBJ databases">
        <authorList>
            <person name="Kim H.J."/>
            <person name="Triplett B.A."/>
        </authorList>
    </citation>
    <scope>NUCLEOTIDE SEQUENCE [LARGE SCALE GENOMIC DNA]</scope>
    <source>
        <strain evidence="3 4">CGMCC 4.5593</strain>
    </source>
</reference>
<keyword evidence="1" id="KW-0472">Membrane</keyword>
<dbReference type="OrthoDB" id="3524974at2"/>